<evidence type="ECO:0000313" key="4">
    <source>
        <dbReference type="Proteomes" id="UP001285354"/>
    </source>
</evidence>
<proteinExistence type="predicted"/>
<feature type="region of interest" description="Disordered" evidence="1">
    <location>
        <begin position="66"/>
        <end position="87"/>
    </location>
</feature>
<comment type="caution">
    <text evidence="3">The sequence shown here is derived from an EMBL/GenBank/DDBJ whole genome shotgun (WGS) entry which is preliminary data.</text>
</comment>
<name>A0AAD9SSV3_9HELO</name>
<gene>
    <name evidence="3" type="ORF">QTJ16_006672</name>
</gene>
<organism evidence="3 4">
    <name type="scientific">Diplocarpon rosae</name>
    <dbReference type="NCBI Taxonomy" id="946125"/>
    <lineage>
        <taxon>Eukaryota</taxon>
        <taxon>Fungi</taxon>
        <taxon>Dikarya</taxon>
        <taxon>Ascomycota</taxon>
        <taxon>Pezizomycotina</taxon>
        <taxon>Leotiomycetes</taxon>
        <taxon>Helotiales</taxon>
        <taxon>Drepanopezizaceae</taxon>
        <taxon>Diplocarpon</taxon>
    </lineage>
</organism>
<keyword evidence="2" id="KW-0732">Signal</keyword>
<dbReference type="AlphaFoldDB" id="A0AAD9SSV3"/>
<evidence type="ECO:0000313" key="3">
    <source>
        <dbReference type="EMBL" id="KAK2624038.1"/>
    </source>
</evidence>
<keyword evidence="4" id="KW-1185">Reference proteome</keyword>
<dbReference type="EMBL" id="JAUBYV010000011">
    <property type="protein sequence ID" value="KAK2624038.1"/>
    <property type="molecule type" value="Genomic_DNA"/>
</dbReference>
<feature type="signal peptide" evidence="2">
    <location>
        <begin position="1"/>
        <end position="21"/>
    </location>
</feature>
<evidence type="ECO:0008006" key="5">
    <source>
        <dbReference type="Google" id="ProtNLM"/>
    </source>
</evidence>
<dbReference type="Proteomes" id="UP001285354">
    <property type="component" value="Unassembled WGS sequence"/>
</dbReference>
<accession>A0AAD9SSV3</accession>
<feature type="chain" id="PRO_5041941410" description="Plethodontid modulating factor" evidence="2">
    <location>
        <begin position="22"/>
        <end position="99"/>
    </location>
</feature>
<reference evidence="3" key="1">
    <citation type="submission" date="2023-06" db="EMBL/GenBank/DDBJ databases">
        <title>Draft genome of Marssonina rosae.</title>
        <authorList>
            <person name="Cheng Q."/>
        </authorList>
    </citation>
    <scope>NUCLEOTIDE SEQUENCE</scope>
    <source>
        <strain evidence="3">R4</strain>
    </source>
</reference>
<evidence type="ECO:0000256" key="1">
    <source>
        <dbReference type="SAM" id="MobiDB-lite"/>
    </source>
</evidence>
<feature type="compositionally biased region" description="Basic and acidic residues" evidence="1">
    <location>
        <begin position="69"/>
        <end position="84"/>
    </location>
</feature>
<sequence>MKFFPVFTKAAVLAMATSVMATSENKCKYIEIQEAALCIKGDEELFCSGNNDQNYCDDGMFQGMDEEASEKNEDSCKEKKEGDGCKQSFCCYVPPPQNP</sequence>
<evidence type="ECO:0000256" key="2">
    <source>
        <dbReference type="SAM" id="SignalP"/>
    </source>
</evidence>
<protein>
    <recommendedName>
        <fullName evidence="5">Plethodontid modulating factor</fullName>
    </recommendedName>
</protein>